<dbReference type="EMBL" id="MH825712">
    <property type="protein sequence ID" value="AYD87342.1"/>
    <property type="molecule type" value="Genomic_DNA"/>
</dbReference>
<keyword evidence="2" id="KW-1185">Reference proteome</keyword>
<protein>
    <submittedName>
        <fullName evidence="1">Uncharacterized protein</fullName>
    </submittedName>
</protein>
<evidence type="ECO:0000313" key="2">
    <source>
        <dbReference type="Proteomes" id="UP000281993"/>
    </source>
</evidence>
<accession>A0A386KPP9</accession>
<dbReference type="Proteomes" id="UP000281993">
    <property type="component" value="Segment"/>
</dbReference>
<gene>
    <name evidence="1" type="primary">41</name>
    <name evidence="1" type="ORF">SEA_VALENTINIPUFF_41</name>
</gene>
<name>A0A386KPP9_9CAUD</name>
<evidence type="ECO:0000313" key="1">
    <source>
        <dbReference type="EMBL" id="AYD87342.1"/>
    </source>
</evidence>
<sequence length="128" mass="14384">MVSDTRKLALSFLRLPTTTQRLIVTNLGLDAAGDDRLATGAWRSAVLERVRRRGWQTKLADAIRSHQSYARPNVPPADDEADRIRQQNDVSLLILTTLGVERGRFMVLTQRVEIADALWAAGYRKVVD</sequence>
<proteinExistence type="predicted"/>
<organism evidence="1 2">
    <name type="scientific">Microbacterium phage ValentiniPuff</name>
    <dbReference type="NCBI Taxonomy" id="2315705"/>
    <lineage>
        <taxon>Viruses</taxon>
        <taxon>Duplodnaviria</taxon>
        <taxon>Heunggongvirae</taxon>
        <taxon>Uroviricota</taxon>
        <taxon>Caudoviricetes</taxon>
        <taxon>Valentinivirus</taxon>
        <taxon>Valentinivirus valentinipuff</taxon>
    </lineage>
</organism>
<reference evidence="1 2" key="1">
    <citation type="submission" date="2018-08" db="EMBL/GenBank/DDBJ databases">
        <authorList>
            <person name="Preder H."/>
            <person name="Servin-Meza L.A."/>
            <person name="Bonilla J.A."/>
            <person name="Klyczek K."/>
            <person name="Garlena R.A."/>
            <person name="Russell D.A."/>
            <person name="Pope W.H."/>
            <person name="Jacobs-Sera D."/>
            <person name="Hatfull G.F."/>
        </authorList>
    </citation>
    <scope>NUCLEOTIDE SEQUENCE [LARGE SCALE GENOMIC DNA]</scope>
</reference>